<keyword evidence="6 11" id="KW-0378">Hydrolase</keyword>
<evidence type="ECO:0000256" key="5">
    <source>
        <dbReference type="ARBA" id="ARBA00022692"/>
    </source>
</evidence>
<evidence type="ECO:0000313" key="13">
    <source>
        <dbReference type="EMBL" id="SQH72579.1"/>
    </source>
</evidence>
<keyword evidence="9 11" id="KW-0482">Metalloprotease</keyword>
<dbReference type="GO" id="GO:0046872">
    <property type="term" value="F:metal ion binding"/>
    <property type="evidence" value="ECO:0007669"/>
    <property type="project" value="UniProtKB-KW"/>
</dbReference>
<keyword evidence="11" id="KW-0479">Metal-binding</keyword>
<evidence type="ECO:0000256" key="9">
    <source>
        <dbReference type="ARBA" id="ARBA00023049"/>
    </source>
</evidence>
<evidence type="ECO:0000256" key="1">
    <source>
        <dbReference type="ARBA" id="ARBA00001947"/>
    </source>
</evidence>
<dbReference type="EC" id="3.4.24.-" evidence="11"/>
<dbReference type="CDD" id="cd06163">
    <property type="entry name" value="S2P-M50_PDZ_RseP-like"/>
    <property type="match status" value="1"/>
</dbReference>
<sequence>MSTILIKFVQLMLSFTILVLVHELGHYLLARLFRVRVDKFYIFFNPWFSLFKYKPKGSDTEWGIGWLPFGGYCKINGMIDESLDRSIEGTTPQPYEFRSKPAWQRFLIMVAGVVFNFLLAIVIYAGIIYTWGRDELPSARIENGMAFSPVAEYAGFRDGDIILATDGRPADILDAGFMRSVAQAESVQVRREGVDTTLLMPDDLMKRLLLDGRGLMYIRFPFVVGEVVPGKPAERAGLKAGDKLLAIEGRKVDEFRQARAEIHSRRGQVVPMTFERNGEVLDLSVPIDTAGQIGVLTEMDLSKLYQVDHHSYNLIEAVPAGVRLGVTTLKGYVGDMKYVFTPEGASQIGGFGSIGNLFPPVWDWRAFWSMTALLSVILSAMNLLPIPALDGGHIVFLLIEMITRRKMKEQWLIRAQLIGMFLLFALMIYANVKDLVRFL</sequence>
<evidence type="ECO:0000256" key="6">
    <source>
        <dbReference type="ARBA" id="ARBA00022801"/>
    </source>
</evidence>
<dbReference type="GO" id="GO:0016020">
    <property type="term" value="C:membrane"/>
    <property type="evidence" value="ECO:0007669"/>
    <property type="project" value="UniProtKB-SubCell"/>
</dbReference>
<organism evidence="13 14">
    <name type="scientific">Porphyromonas crevioricanis</name>
    <dbReference type="NCBI Taxonomy" id="393921"/>
    <lineage>
        <taxon>Bacteria</taxon>
        <taxon>Pseudomonadati</taxon>
        <taxon>Bacteroidota</taxon>
        <taxon>Bacteroidia</taxon>
        <taxon>Bacteroidales</taxon>
        <taxon>Porphyromonadaceae</taxon>
        <taxon>Porphyromonas</taxon>
    </lineage>
</organism>
<dbReference type="KEGG" id="pcre:NCTC12858_00403"/>
<evidence type="ECO:0000256" key="8">
    <source>
        <dbReference type="ARBA" id="ARBA00022989"/>
    </source>
</evidence>
<evidence type="ECO:0000256" key="10">
    <source>
        <dbReference type="ARBA" id="ARBA00023136"/>
    </source>
</evidence>
<dbReference type="InterPro" id="IPR001478">
    <property type="entry name" value="PDZ"/>
</dbReference>
<feature type="transmembrane region" description="Helical" evidence="11">
    <location>
        <begin position="366"/>
        <end position="399"/>
    </location>
</feature>
<comment type="similarity">
    <text evidence="3 11">Belongs to the peptidase M50B family.</text>
</comment>
<feature type="transmembrane region" description="Helical" evidence="11">
    <location>
        <begin position="6"/>
        <end position="29"/>
    </location>
</feature>
<dbReference type="InterPro" id="IPR008915">
    <property type="entry name" value="Peptidase_M50"/>
</dbReference>
<keyword evidence="4 13" id="KW-0645">Protease</keyword>
<evidence type="ECO:0000259" key="12">
    <source>
        <dbReference type="PROSITE" id="PS50106"/>
    </source>
</evidence>
<dbReference type="PANTHER" id="PTHR42837:SF2">
    <property type="entry name" value="MEMBRANE METALLOPROTEASE ARASP2, CHLOROPLASTIC-RELATED"/>
    <property type="match status" value="1"/>
</dbReference>
<evidence type="ECO:0000313" key="14">
    <source>
        <dbReference type="Proteomes" id="UP000249300"/>
    </source>
</evidence>
<keyword evidence="7 11" id="KW-0862">Zinc</keyword>
<proteinExistence type="inferred from homology"/>
<evidence type="ECO:0000256" key="11">
    <source>
        <dbReference type="RuleBase" id="RU362031"/>
    </source>
</evidence>
<protein>
    <recommendedName>
        <fullName evidence="11">Zinc metalloprotease</fullName>
        <ecNumber evidence="11">3.4.24.-</ecNumber>
    </recommendedName>
</protein>
<dbReference type="PROSITE" id="PS50106">
    <property type="entry name" value="PDZ"/>
    <property type="match status" value="1"/>
</dbReference>
<comment type="cofactor">
    <cofactor evidence="1 11">
        <name>Zn(2+)</name>
        <dbReference type="ChEBI" id="CHEBI:29105"/>
    </cofactor>
</comment>
<dbReference type="Gene3D" id="2.30.42.10">
    <property type="match status" value="1"/>
</dbReference>
<dbReference type="InterPro" id="IPR041489">
    <property type="entry name" value="PDZ_6"/>
</dbReference>
<dbReference type="RefSeq" id="WP_023940656.1">
    <property type="nucleotide sequence ID" value="NZ_LS483447.1"/>
</dbReference>
<dbReference type="Proteomes" id="UP000249300">
    <property type="component" value="Chromosome 1"/>
</dbReference>
<reference evidence="13 14" key="1">
    <citation type="submission" date="2018-06" db="EMBL/GenBank/DDBJ databases">
        <authorList>
            <consortium name="Pathogen Informatics"/>
            <person name="Doyle S."/>
        </authorList>
    </citation>
    <scope>NUCLEOTIDE SEQUENCE [LARGE SCALE GENOMIC DNA]</scope>
    <source>
        <strain evidence="13 14">NCTC12858</strain>
    </source>
</reference>
<keyword evidence="5 11" id="KW-0812">Transmembrane</keyword>
<dbReference type="SUPFAM" id="SSF50156">
    <property type="entry name" value="PDZ domain-like"/>
    <property type="match status" value="2"/>
</dbReference>
<dbReference type="CDD" id="cd23081">
    <property type="entry name" value="cpPDZ_EcRseP-like"/>
    <property type="match status" value="1"/>
</dbReference>
<keyword evidence="8 11" id="KW-1133">Transmembrane helix</keyword>
<dbReference type="EMBL" id="LS483447">
    <property type="protein sequence ID" value="SQH72579.1"/>
    <property type="molecule type" value="Genomic_DNA"/>
</dbReference>
<feature type="transmembrane region" description="Helical" evidence="11">
    <location>
        <begin position="411"/>
        <end position="430"/>
    </location>
</feature>
<dbReference type="Pfam" id="PF17820">
    <property type="entry name" value="PDZ_6"/>
    <property type="match status" value="1"/>
</dbReference>
<dbReference type="SMART" id="SM00228">
    <property type="entry name" value="PDZ"/>
    <property type="match status" value="1"/>
</dbReference>
<evidence type="ECO:0000256" key="4">
    <source>
        <dbReference type="ARBA" id="ARBA00022670"/>
    </source>
</evidence>
<dbReference type="GO" id="GO:0006508">
    <property type="term" value="P:proteolysis"/>
    <property type="evidence" value="ECO:0007669"/>
    <property type="project" value="UniProtKB-KW"/>
</dbReference>
<dbReference type="Pfam" id="PF02163">
    <property type="entry name" value="Peptidase_M50"/>
    <property type="match status" value="1"/>
</dbReference>
<name>A0A2X4PVM3_9PORP</name>
<keyword evidence="14" id="KW-1185">Reference proteome</keyword>
<dbReference type="InterPro" id="IPR004387">
    <property type="entry name" value="Pept_M50_Zn"/>
</dbReference>
<evidence type="ECO:0000256" key="3">
    <source>
        <dbReference type="ARBA" id="ARBA00007931"/>
    </source>
</evidence>
<dbReference type="PANTHER" id="PTHR42837">
    <property type="entry name" value="REGULATOR OF SIGMA-E PROTEASE RSEP"/>
    <property type="match status" value="1"/>
</dbReference>
<dbReference type="GO" id="GO:0004222">
    <property type="term" value="F:metalloendopeptidase activity"/>
    <property type="evidence" value="ECO:0007669"/>
    <property type="project" value="InterPro"/>
</dbReference>
<dbReference type="NCBIfam" id="TIGR00054">
    <property type="entry name" value="RIP metalloprotease RseP"/>
    <property type="match status" value="1"/>
</dbReference>
<evidence type="ECO:0000256" key="7">
    <source>
        <dbReference type="ARBA" id="ARBA00022833"/>
    </source>
</evidence>
<gene>
    <name evidence="13" type="primary">rseP</name>
    <name evidence="13" type="ORF">NCTC12858_00403</name>
</gene>
<feature type="transmembrane region" description="Helical" evidence="11">
    <location>
        <begin position="106"/>
        <end position="131"/>
    </location>
</feature>
<dbReference type="InterPro" id="IPR036034">
    <property type="entry name" value="PDZ_sf"/>
</dbReference>
<feature type="domain" description="PDZ" evidence="12">
    <location>
        <begin position="223"/>
        <end position="260"/>
    </location>
</feature>
<accession>A0A2X4PVM3</accession>
<evidence type="ECO:0000256" key="2">
    <source>
        <dbReference type="ARBA" id="ARBA00004141"/>
    </source>
</evidence>
<comment type="subcellular location">
    <subcellularLocation>
        <location evidence="2">Membrane</location>
        <topology evidence="2">Multi-pass membrane protein</topology>
    </subcellularLocation>
</comment>
<dbReference type="AlphaFoldDB" id="A0A2X4PVM3"/>
<keyword evidence="10 11" id="KW-0472">Membrane</keyword>